<organism evidence="2 3">
    <name type="scientific">Jiella endophytica</name>
    <dbReference type="NCBI Taxonomy" id="2558362"/>
    <lineage>
        <taxon>Bacteria</taxon>
        <taxon>Pseudomonadati</taxon>
        <taxon>Pseudomonadota</taxon>
        <taxon>Alphaproteobacteria</taxon>
        <taxon>Hyphomicrobiales</taxon>
        <taxon>Aurantimonadaceae</taxon>
        <taxon>Jiella</taxon>
    </lineage>
</organism>
<reference evidence="2 3" key="1">
    <citation type="submission" date="2019-03" db="EMBL/GenBank/DDBJ databases">
        <title>Jiella endophytica sp. nov., a novel endophytic bacterium isolated from root of Ficus microcarpa Linn. f.</title>
        <authorList>
            <person name="Tuo L."/>
        </authorList>
    </citation>
    <scope>NUCLEOTIDE SEQUENCE [LARGE SCALE GENOMIC DNA]</scope>
    <source>
        <strain evidence="2 3">CBS5Q-3</strain>
    </source>
</reference>
<keyword evidence="3" id="KW-1185">Reference proteome</keyword>
<dbReference type="Proteomes" id="UP000298179">
    <property type="component" value="Unassembled WGS sequence"/>
</dbReference>
<sequence>MEDFFSEKYNILLKEWQMASDNIGRFDTLIFIIRGWSVVTASAVVAYAYQGNDSYPCLLAIVPIIFLWYMDALFKSFQRTFVQRSRKIENYLASEQFQFDFEQRTAPRFRIPELATSFGKGTFWNRIADVLKSAFIRNVVMTYAFLIILLLVSFALIPNASSAHKESAPSTVEFSG</sequence>
<keyword evidence="1" id="KW-0812">Transmembrane</keyword>
<gene>
    <name evidence="2" type="ORF">E3C22_18245</name>
</gene>
<accession>A0A4Y8RFQ5</accession>
<dbReference type="EMBL" id="SOZD01000005">
    <property type="protein sequence ID" value="TFF20829.1"/>
    <property type="molecule type" value="Genomic_DNA"/>
</dbReference>
<protein>
    <submittedName>
        <fullName evidence="2">Uncharacterized protein</fullName>
    </submittedName>
</protein>
<feature type="transmembrane region" description="Helical" evidence="1">
    <location>
        <begin position="135"/>
        <end position="157"/>
    </location>
</feature>
<comment type="caution">
    <text evidence="2">The sequence shown here is derived from an EMBL/GenBank/DDBJ whole genome shotgun (WGS) entry which is preliminary data.</text>
</comment>
<evidence type="ECO:0000313" key="3">
    <source>
        <dbReference type="Proteomes" id="UP000298179"/>
    </source>
</evidence>
<proteinExistence type="predicted"/>
<feature type="transmembrane region" description="Helical" evidence="1">
    <location>
        <begin position="55"/>
        <end position="74"/>
    </location>
</feature>
<dbReference type="OrthoDB" id="10017495at2"/>
<name>A0A4Y8RFQ5_9HYPH</name>
<feature type="transmembrane region" description="Helical" evidence="1">
    <location>
        <begin position="28"/>
        <end position="49"/>
    </location>
</feature>
<evidence type="ECO:0000313" key="2">
    <source>
        <dbReference type="EMBL" id="TFF20829.1"/>
    </source>
</evidence>
<keyword evidence="1" id="KW-0472">Membrane</keyword>
<evidence type="ECO:0000256" key="1">
    <source>
        <dbReference type="SAM" id="Phobius"/>
    </source>
</evidence>
<dbReference type="AlphaFoldDB" id="A0A4Y8RFQ5"/>
<dbReference type="RefSeq" id="WP_134763304.1">
    <property type="nucleotide sequence ID" value="NZ_SOZD01000005.1"/>
</dbReference>
<keyword evidence="1" id="KW-1133">Transmembrane helix</keyword>